<sequence>MADDSASEPKPPGSVTKKGGEAWFIEISRDYEKRRAALKDFAAKDGDGWVPKHLAESYRTAADRMRKTWRSHSGMSPGRDGSLRSAFTFDEDGRGDEEEAPPPADNVGDEELMAMMQSRWVEVECLLRVQLRTPDALSEARRRVLASLRFDEGVAAQAASSHQLKGTIFQALLAFADGRAESTAASVACGVGDAEWAELAMGADALRKLVRIKVQDDNDLKAANLALKSCAEFFDNLAVYARRHGLDETEVLPKLEFR</sequence>
<feature type="region of interest" description="Disordered" evidence="1">
    <location>
        <begin position="68"/>
        <end position="107"/>
    </location>
</feature>
<reference evidence="3" key="1">
    <citation type="journal article" date="2015" name="PLoS Genet.">
        <title>Genome Sequence and Transcriptome Analyses of Chrysochromulina tobin: Metabolic Tools for Enhanced Algal Fitness in the Prominent Order Prymnesiales (Haptophyceae).</title>
        <authorList>
            <person name="Hovde B.T."/>
            <person name="Deodato C.R."/>
            <person name="Hunsperger H.M."/>
            <person name="Ryken S.A."/>
            <person name="Yost W."/>
            <person name="Jha R.K."/>
            <person name="Patterson J."/>
            <person name="Monnat R.J. Jr."/>
            <person name="Barlow S.B."/>
            <person name="Starkenburg S.R."/>
            <person name="Cattolico R.A."/>
        </authorList>
    </citation>
    <scope>NUCLEOTIDE SEQUENCE</scope>
    <source>
        <strain evidence="3">CCMP291</strain>
    </source>
</reference>
<protein>
    <submittedName>
        <fullName evidence="2">Uncharacterized protein</fullName>
    </submittedName>
</protein>
<comment type="caution">
    <text evidence="2">The sequence shown here is derived from an EMBL/GenBank/DDBJ whole genome shotgun (WGS) entry which is preliminary data.</text>
</comment>
<dbReference type="OrthoDB" id="206160at2759"/>
<feature type="compositionally biased region" description="Acidic residues" evidence="1">
    <location>
        <begin position="89"/>
        <end position="100"/>
    </location>
</feature>
<evidence type="ECO:0000313" key="3">
    <source>
        <dbReference type="Proteomes" id="UP000037460"/>
    </source>
</evidence>
<dbReference type="Proteomes" id="UP000037460">
    <property type="component" value="Unassembled WGS sequence"/>
</dbReference>
<organism evidence="2 3">
    <name type="scientific">Chrysochromulina tobinii</name>
    <dbReference type="NCBI Taxonomy" id="1460289"/>
    <lineage>
        <taxon>Eukaryota</taxon>
        <taxon>Haptista</taxon>
        <taxon>Haptophyta</taxon>
        <taxon>Prymnesiophyceae</taxon>
        <taxon>Prymnesiales</taxon>
        <taxon>Chrysochromulinaceae</taxon>
        <taxon>Chrysochromulina</taxon>
    </lineage>
</organism>
<keyword evidence="3" id="KW-1185">Reference proteome</keyword>
<name>A0A0M0JCB6_9EUKA</name>
<dbReference type="EMBL" id="JWZX01003124">
    <property type="protein sequence ID" value="KOO24115.1"/>
    <property type="molecule type" value="Genomic_DNA"/>
</dbReference>
<evidence type="ECO:0000313" key="2">
    <source>
        <dbReference type="EMBL" id="KOO24115.1"/>
    </source>
</evidence>
<dbReference type="AlphaFoldDB" id="A0A0M0JCB6"/>
<gene>
    <name evidence="2" type="ORF">Ctob_004914</name>
</gene>
<proteinExistence type="predicted"/>
<feature type="region of interest" description="Disordered" evidence="1">
    <location>
        <begin position="1"/>
        <end position="21"/>
    </location>
</feature>
<accession>A0A0M0JCB6</accession>
<evidence type="ECO:0000256" key="1">
    <source>
        <dbReference type="SAM" id="MobiDB-lite"/>
    </source>
</evidence>